<accession>A0ABM9HW42</accession>
<sequence length="304" mass="34145">MERKLWLKSLPLSAYAMLATLMGCEGQTASDGAARIVARVNGDPISAAQLDVFVAHSDTSADSQTRSLEKSLDDLVTQELLSQQAIEKQLDRDPQVTLTAAMAQRQVLAQAYLDHIGQKVSKPDINEISAFYKSHPLLFEKRKIYEFREIAIPFTPESQDVIETRLKHPIEFDALSRWLQDQAIPHTSQTVVRAAEELPLGRLDEFDRLKKGDIAWFKSGKDFLVLQLLNTKEAPLDPDEAAPRIEAFLINQRRIALINSELRRLRNAATIEYFDDIESTVNTSLKTRPPAELVSNDVPGSNTH</sequence>
<evidence type="ECO:0000259" key="1">
    <source>
        <dbReference type="Pfam" id="PF13145"/>
    </source>
</evidence>
<dbReference type="InterPro" id="IPR014274">
    <property type="entry name" value="PPIase_EpsD"/>
</dbReference>
<dbReference type="Pfam" id="PF13145">
    <property type="entry name" value="Rotamase_2"/>
    <property type="match status" value="1"/>
</dbReference>
<gene>
    <name evidence="2" type="ORF">MSZNOR_0170</name>
</gene>
<dbReference type="EMBL" id="OX458333">
    <property type="protein sequence ID" value="CAI8725239.1"/>
    <property type="molecule type" value="Genomic_DNA"/>
</dbReference>
<organism evidence="2 3">
    <name type="scientific">Methylocaldum szegediense</name>
    <dbReference type="NCBI Taxonomy" id="73780"/>
    <lineage>
        <taxon>Bacteria</taxon>
        <taxon>Pseudomonadati</taxon>
        <taxon>Pseudomonadota</taxon>
        <taxon>Gammaproteobacteria</taxon>
        <taxon>Methylococcales</taxon>
        <taxon>Methylococcaceae</taxon>
        <taxon>Methylocaldum</taxon>
    </lineage>
</organism>
<dbReference type="SUPFAM" id="SSF109998">
    <property type="entry name" value="Triger factor/SurA peptide-binding domain-like"/>
    <property type="match status" value="1"/>
</dbReference>
<dbReference type="NCBIfam" id="TIGR02925">
    <property type="entry name" value="cis_trans_EpsD"/>
    <property type="match status" value="1"/>
</dbReference>
<dbReference type="PROSITE" id="PS51257">
    <property type="entry name" value="PROKAR_LIPOPROTEIN"/>
    <property type="match status" value="1"/>
</dbReference>
<dbReference type="GO" id="GO:0016853">
    <property type="term" value="F:isomerase activity"/>
    <property type="evidence" value="ECO:0007669"/>
    <property type="project" value="UniProtKB-KW"/>
</dbReference>
<reference evidence="2 3" key="1">
    <citation type="submission" date="2023-03" db="EMBL/GenBank/DDBJ databases">
        <authorList>
            <person name="Pearce D."/>
        </authorList>
    </citation>
    <scope>NUCLEOTIDE SEQUENCE [LARGE SCALE GENOMIC DNA]</scope>
    <source>
        <strain evidence="2">Msz</strain>
    </source>
</reference>
<dbReference type="Gene3D" id="1.10.8.1040">
    <property type="match status" value="1"/>
</dbReference>
<name>A0ABM9HW42_9GAMM</name>
<evidence type="ECO:0000313" key="3">
    <source>
        <dbReference type="Proteomes" id="UP001162030"/>
    </source>
</evidence>
<keyword evidence="3" id="KW-1185">Reference proteome</keyword>
<dbReference type="InterPro" id="IPR027304">
    <property type="entry name" value="Trigger_fact/SurA_dom_sf"/>
</dbReference>
<dbReference type="InterPro" id="IPR000297">
    <property type="entry name" value="PPIase_PpiC"/>
</dbReference>
<protein>
    <submittedName>
        <fullName evidence="2">Peptidyl-prolyl cis-trans isomerase, EpsD family</fullName>
    </submittedName>
</protein>
<dbReference type="Proteomes" id="UP001162030">
    <property type="component" value="Chromosome"/>
</dbReference>
<feature type="domain" description="PpiC" evidence="1">
    <location>
        <begin position="126"/>
        <end position="241"/>
    </location>
</feature>
<keyword evidence="2" id="KW-0413">Isomerase</keyword>
<evidence type="ECO:0000313" key="2">
    <source>
        <dbReference type="EMBL" id="CAI8725239.1"/>
    </source>
</evidence>
<proteinExistence type="predicted"/>